<evidence type="ECO:0000313" key="1">
    <source>
        <dbReference type="EMBL" id="GAA2625468.1"/>
    </source>
</evidence>
<proteinExistence type="predicted"/>
<sequence>MYVRPLTDVRRLTFRPALALRHPAADAVRLAAPRRTAPHIHQRLRRVVATVRCPW</sequence>
<evidence type="ECO:0000313" key="2">
    <source>
        <dbReference type="Proteomes" id="UP001501509"/>
    </source>
</evidence>
<name>A0ABN3QG11_9ACTN</name>
<organism evidence="1 2">
    <name type="scientific">Actinomadura fulvescens</name>
    <dbReference type="NCBI Taxonomy" id="46160"/>
    <lineage>
        <taxon>Bacteria</taxon>
        <taxon>Bacillati</taxon>
        <taxon>Actinomycetota</taxon>
        <taxon>Actinomycetes</taxon>
        <taxon>Streptosporangiales</taxon>
        <taxon>Thermomonosporaceae</taxon>
        <taxon>Actinomadura</taxon>
    </lineage>
</organism>
<comment type="caution">
    <text evidence="1">The sequence shown here is derived from an EMBL/GenBank/DDBJ whole genome shotgun (WGS) entry which is preliminary data.</text>
</comment>
<protein>
    <submittedName>
        <fullName evidence="1">Uncharacterized protein</fullName>
    </submittedName>
</protein>
<accession>A0ABN3QG11</accession>
<dbReference type="EMBL" id="BAAATD010000012">
    <property type="protein sequence ID" value="GAA2625468.1"/>
    <property type="molecule type" value="Genomic_DNA"/>
</dbReference>
<gene>
    <name evidence="1" type="ORF">GCM10010411_72710</name>
</gene>
<reference evidence="1 2" key="1">
    <citation type="journal article" date="2019" name="Int. J. Syst. Evol. Microbiol.">
        <title>The Global Catalogue of Microorganisms (GCM) 10K type strain sequencing project: providing services to taxonomists for standard genome sequencing and annotation.</title>
        <authorList>
            <consortium name="The Broad Institute Genomics Platform"/>
            <consortium name="The Broad Institute Genome Sequencing Center for Infectious Disease"/>
            <person name="Wu L."/>
            <person name="Ma J."/>
        </authorList>
    </citation>
    <scope>NUCLEOTIDE SEQUENCE [LARGE SCALE GENOMIC DNA]</scope>
    <source>
        <strain evidence="1 2">JCM 6833</strain>
    </source>
</reference>
<dbReference type="Proteomes" id="UP001501509">
    <property type="component" value="Unassembled WGS sequence"/>
</dbReference>
<keyword evidence="2" id="KW-1185">Reference proteome</keyword>